<dbReference type="Proteomes" id="UP000000715">
    <property type="component" value="Unplaced"/>
</dbReference>
<dbReference type="Pfam" id="PF26292">
    <property type="entry name" value="PUA_elF2D"/>
    <property type="match status" value="1"/>
</dbReference>
<dbReference type="InterPro" id="IPR048248">
    <property type="entry name" value="PUA_eIF2d-like"/>
</dbReference>
<dbReference type="KEGG" id="mpuf:101676112"/>
<dbReference type="GeneID" id="101676112"/>
<dbReference type="GO" id="GO:0001731">
    <property type="term" value="P:formation of translation preinitiation complex"/>
    <property type="evidence" value="ECO:0007669"/>
    <property type="project" value="InterPro"/>
</dbReference>
<dbReference type="CDD" id="cd11610">
    <property type="entry name" value="eIF2D_N"/>
    <property type="match status" value="1"/>
</dbReference>
<keyword evidence="4" id="KW-1185">Reference proteome</keyword>
<proteinExistence type="predicted"/>
<dbReference type="Gene3D" id="3.10.400.20">
    <property type="match status" value="1"/>
</dbReference>
<feature type="domain" description="Pre-PUA" evidence="2">
    <location>
        <begin position="123"/>
        <end position="203"/>
    </location>
</feature>
<evidence type="ECO:0000256" key="1">
    <source>
        <dbReference type="SAM" id="MobiDB-lite"/>
    </source>
</evidence>
<protein>
    <submittedName>
        <fullName evidence="5">Uncharacterized protein LOC101676112 isoform X1</fullName>
    </submittedName>
</protein>
<accession>A0A8U0MVK0</accession>
<dbReference type="PANTHER" id="PTHR12217">
    <property type="entry name" value="EUKARYOTIC TRANSLATION INITIATION FACTOR 2D"/>
    <property type="match status" value="1"/>
</dbReference>
<gene>
    <name evidence="5" type="primary">LOC101676112</name>
</gene>
<feature type="region of interest" description="Disordered" evidence="1">
    <location>
        <begin position="23"/>
        <end position="54"/>
    </location>
</feature>
<evidence type="ECO:0000313" key="5">
    <source>
        <dbReference type="RefSeq" id="XP_004756556.1"/>
    </source>
</evidence>
<dbReference type="RefSeq" id="XP_004756556.1">
    <property type="nucleotide sequence ID" value="XM_004756499.3"/>
</dbReference>
<organism evidence="4 5">
    <name type="scientific">Mustela putorius furo</name>
    <name type="common">European domestic ferret</name>
    <name type="synonym">Mustela furo</name>
    <dbReference type="NCBI Taxonomy" id="9669"/>
    <lineage>
        <taxon>Eukaryota</taxon>
        <taxon>Metazoa</taxon>
        <taxon>Chordata</taxon>
        <taxon>Craniata</taxon>
        <taxon>Vertebrata</taxon>
        <taxon>Euteleostomi</taxon>
        <taxon>Mammalia</taxon>
        <taxon>Eutheria</taxon>
        <taxon>Laurasiatheria</taxon>
        <taxon>Carnivora</taxon>
        <taxon>Caniformia</taxon>
        <taxon>Musteloidea</taxon>
        <taxon>Mustelidae</taxon>
        <taxon>Mustelinae</taxon>
        <taxon>Mustela</taxon>
    </lineage>
</organism>
<dbReference type="InterPro" id="IPR041366">
    <property type="entry name" value="Pre-PUA"/>
</dbReference>
<evidence type="ECO:0000259" key="3">
    <source>
        <dbReference type="Pfam" id="PF26292"/>
    </source>
</evidence>
<evidence type="ECO:0000259" key="2">
    <source>
        <dbReference type="Pfam" id="PF17832"/>
    </source>
</evidence>
<dbReference type="GO" id="GO:0003743">
    <property type="term" value="F:translation initiation factor activity"/>
    <property type="evidence" value="ECO:0007669"/>
    <property type="project" value="InterPro"/>
</dbReference>
<dbReference type="AlphaFoldDB" id="A0A8U0MVK0"/>
<sequence>MEWKLSPGHHCRDARDPPVLAICTDTDSSPGLATEPKSSAPSPGPAHPGSVPGVATRGGRGLCSACSHEAGGPGFQPSRFSRGAATWLRTGLRVGKSPRSGFPDSPRLLCASCLPQVTAADMFAKAFRVKSNTAIKMSDRRKLRADVAAAFPTLGTDQVSALVPGKEELNVVKLYAHRGDAVTVYVCAGNPILFELEKNLYPTDLMLPGLVVPPAGLPQVQKGDLCAIAWVGNRYCASPLCLWGKNLGKTGEGGWGIATSKPYG</sequence>
<dbReference type="InterPro" id="IPR048247">
    <property type="entry name" value="eIF2D_N"/>
</dbReference>
<feature type="domain" description="Eukaryotic translation initiation factor 2D-like PUA RNA-binding" evidence="3">
    <location>
        <begin position="204"/>
        <end position="235"/>
    </location>
</feature>
<name>A0A8U0MVK0_MUSPF</name>
<dbReference type="OrthoDB" id="199771at2759"/>
<dbReference type="PANTHER" id="PTHR12217:SF4">
    <property type="entry name" value="EUKARYOTIC TRANSLATION INITIATION FACTOR 2D"/>
    <property type="match status" value="1"/>
</dbReference>
<evidence type="ECO:0000313" key="4">
    <source>
        <dbReference type="Proteomes" id="UP000000715"/>
    </source>
</evidence>
<reference evidence="5" key="1">
    <citation type="submission" date="2025-08" db="UniProtKB">
        <authorList>
            <consortium name="RefSeq"/>
        </authorList>
    </citation>
    <scope>IDENTIFICATION</scope>
    <source>
        <tissue evidence="5">Brain</tissue>
    </source>
</reference>
<dbReference type="Pfam" id="PF17832">
    <property type="entry name" value="Pre-PUA"/>
    <property type="match status" value="1"/>
</dbReference>
<dbReference type="InterPro" id="IPR039757">
    <property type="entry name" value="EIF2D"/>
</dbReference>